<feature type="coiled-coil region" evidence="1">
    <location>
        <begin position="64"/>
        <end position="116"/>
    </location>
</feature>
<evidence type="ECO:0000313" key="4">
    <source>
        <dbReference type="EMBL" id="SGZ04892.1"/>
    </source>
</evidence>
<feature type="compositionally biased region" description="Polar residues" evidence="2">
    <location>
        <begin position="8"/>
        <end position="29"/>
    </location>
</feature>
<dbReference type="PANTHER" id="PTHR38043">
    <property type="entry name" value="PROTEIN HEMX"/>
    <property type="match status" value="1"/>
</dbReference>
<dbReference type="RefSeq" id="WP_075497418.1">
    <property type="nucleotide sequence ID" value="NZ_CAWRBC010000174.1"/>
</dbReference>
<keyword evidence="1" id="KW-0175">Coiled coil</keyword>
<keyword evidence="4" id="KW-0808">Transferase</keyword>
<keyword evidence="4" id="KW-0489">Methyltransferase</keyword>
<proteinExistence type="predicted"/>
<dbReference type="OrthoDB" id="5739852at2"/>
<evidence type="ECO:0000256" key="1">
    <source>
        <dbReference type="SAM" id="Coils"/>
    </source>
</evidence>
<dbReference type="GO" id="GO:0008168">
    <property type="term" value="F:methyltransferase activity"/>
    <property type="evidence" value="ECO:0007669"/>
    <property type="project" value="UniProtKB-KW"/>
</dbReference>
<dbReference type="AlphaFoldDB" id="A0A1L0EHX3"/>
<keyword evidence="3" id="KW-0812">Transmembrane</keyword>
<keyword evidence="3" id="KW-1133">Transmembrane helix</keyword>
<feature type="transmembrane region" description="Helical" evidence="3">
    <location>
        <begin position="37"/>
        <end position="58"/>
    </location>
</feature>
<name>A0A1L0EHX3_9GAMM</name>
<protein>
    <submittedName>
        <fullName evidence="4">Uroporphyrin-III C-methyltransferase (Urogen III methylase)</fullName>
    </submittedName>
</protein>
<dbReference type="GO" id="GO:0032259">
    <property type="term" value="P:methylation"/>
    <property type="evidence" value="ECO:0007669"/>
    <property type="project" value="UniProtKB-KW"/>
</dbReference>
<dbReference type="Proteomes" id="UP000183794">
    <property type="component" value="Unassembled WGS sequence"/>
</dbReference>
<sequence length="379" mass="42287">MTDKKKNSQNANTKTTNKGIVDSSDTITTEGKPASKAGIVTGAVAILLTLGLSAGLYYHSHQQNQLQQQVLTKLQAQLQDQKDTQHSLRQQLSEDKKAIANQLKQTTQQLSQIQDSEKLTTSQLETVQLAVANLKMRNPNEWMLAEAEYLIRIAGRKIALEQDVDTSLALLSSASRRLTQLNDPSLLPLRKVIEQDIATLTKLPRIDHDGLALKLSIQVEEVDNLVLAGFTRPDVVKTDNTLSSNSSDWKANLAKSWQSFSDNFITIRRQDNSVDALLSPQAAWYLTENLKTQLLQAELAIYRQDQAKFKHALKTATTWIKRYYDVNQPTAKSMLASLDTLSKATITTKYPEKLNSAALIQTTIRDRKINELANSTSTK</sequence>
<evidence type="ECO:0000256" key="2">
    <source>
        <dbReference type="SAM" id="MobiDB-lite"/>
    </source>
</evidence>
<keyword evidence="3" id="KW-0472">Membrane</keyword>
<organism evidence="4 5">
    <name type="scientific">Moritella viscosa</name>
    <dbReference type="NCBI Taxonomy" id="80854"/>
    <lineage>
        <taxon>Bacteria</taxon>
        <taxon>Pseudomonadati</taxon>
        <taxon>Pseudomonadota</taxon>
        <taxon>Gammaproteobacteria</taxon>
        <taxon>Alteromonadales</taxon>
        <taxon>Moritellaceae</taxon>
        <taxon>Moritella</taxon>
    </lineage>
</organism>
<reference evidence="4 5" key="1">
    <citation type="submission" date="2016-11" db="EMBL/GenBank/DDBJ databases">
        <authorList>
            <person name="Jaros S."/>
            <person name="Januszkiewicz K."/>
            <person name="Wedrychowicz H."/>
        </authorList>
    </citation>
    <scope>NUCLEOTIDE SEQUENCE [LARGE SCALE GENOMIC DNA]</scope>
    <source>
        <strain evidence="4">NVI 5450</strain>
    </source>
</reference>
<dbReference type="InterPro" id="IPR007470">
    <property type="entry name" value="HemX"/>
</dbReference>
<gene>
    <name evidence="4" type="ORF">NVI5450_2836</name>
</gene>
<dbReference type="Pfam" id="PF04375">
    <property type="entry name" value="HemX"/>
    <property type="match status" value="1"/>
</dbReference>
<accession>A0A1L0EHX3</accession>
<dbReference type="EMBL" id="FPLD01000073">
    <property type="protein sequence ID" value="SGZ04892.1"/>
    <property type="molecule type" value="Genomic_DNA"/>
</dbReference>
<evidence type="ECO:0000256" key="3">
    <source>
        <dbReference type="SAM" id="Phobius"/>
    </source>
</evidence>
<evidence type="ECO:0000313" key="5">
    <source>
        <dbReference type="Proteomes" id="UP000183794"/>
    </source>
</evidence>
<dbReference type="PANTHER" id="PTHR38043:SF1">
    <property type="entry name" value="PROTEIN HEMX"/>
    <property type="match status" value="1"/>
</dbReference>
<feature type="region of interest" description="Disordered" evidence="2">
    <location>
        <begin position="1"/>
        <end position="29"/>
    </location>
</feature>